<proteinExistence type="predicted"/>
<protein>
    <submittedName>
        <fullName evidence="1">Uncharacterized protein</fullName>
    </submittedName>
</protein>
<accession>A0A0A9HNL5</accession>
<name>A0A0A9HNL5_ARUDO</name>
<dbReference type="AlphaFoldDB" id="A0A0A9HNL5"/>
<reference evidence="1" key="2">
    <citation type="journal article" date="2015" name="Data Brief">
        <title>Shoot transcriptome of the giant reed, Arundo donax.</title>
        <authorList>
            <person name="Barrero R.A."/>
            <person name="Guerrero F.D."/>
            <person name="Moolhuijzen P."/>
            <person name="Goolsby J.A."/>
            <person name="Tidwell J."/>
            <person name="Bellgard S.E."/>
            <person name="Bellgard M.I."/>
        </authorList>
    </citation>
    <scope>NUCLEOTIDE SEQUENCE</scope>
    <source>
        <tissue evidence="1">Shoot tissue taken approximately 20 cm above the soil surface</tissue>
    </source>
</reference>
<organism evidence="1">
    <name type="scientific">Arundo donax</name>
    <name type="common">Giant reed</name>
    <name type="synonym">Donax arundinaceus</name>
    <dbReference type="NCBI Taxonomy" id="35708"/>
    <lineage>
        <taxon>Eukaryota</taxon>
        <taxon>Viridiplantae</taxon>
        <taxon>Streptophyta</taxon>
        <taxon>Embryophyta</taxon>
        <taxon>Tracheophyta</taxon>
        <taxon>Spermatophyta</taxon>
        <taxon>Magnoliopsida</taxon>
        <taxon>Liliopsida</taxon>
        <taxon>Poales</taxon>
        <taxon>Poaceae</taxon>
        <taxon>PACMAD clade</taxon>
        <taxon>Arundinoideae</taxon>
        <taxon>Arundineae</taxon>
        <taxon>Arundo</taxon>
    </lineage>
</organism>
<sequence>MQSSYCIILSTEFRVLSWSLHMILNIIPQNNGGAKNLSISYC</sequence>
<reference evidence="1" key="1">
    <citation type="submission" date="2014-09" db="EMBL/GenBank/DDBJ databases">
        <authorList>
            <person name="Magalhaes I.L.F."/>
            <person name="Oliveira U."/>
            <person name="Santos F.R."/>
            <person name="Vidigal T.H.D.A."/>
            <person name="Brescovit A.D."/>
            <person name="Santos A.J."/>
        </authorList>
    </citation>
    <scope>NUCLEOTIDE SEQUENCE</scope>
    <source>
        <tissue evidence="1">Shoot tissue taken approximately 20 cm above the soil surface</tissue>
    </source>
</reference>
<evidence type="ECO:0000313" key="1">
    <source>
        <dbReference type="EMBL" id="JAE34478.1"/>
    </source>
</evidence>
<dbReference type="EMBL" id="GBRH01163418">
    <property type="protein sequence ID" value="JAE34478.1"/>
    <property type="molecule type" value="Transcribed_RNA"/>
</dbReference>